<evidence type="ECO:0000259" key="3">
    <source>
        <dbReference type="Pfam" id="PF19278"/>
    </source>
</evidence>
<dbReference type="GO" id="GO:0017168">
    <property type="term" value="F:5-oxoprolinase (ATP-hydrolyzing) activity"/>
    <property type="evidence" value="ECO:0007669"/>
    <property type="project" value="TreeGrafter"/>
</dbReference>
<dbReference type="InterPro" id="IPR008040">
    <property type="entry name" value="Hydant_A_N"/>
</dbReference>
<accession>A0AAW9RMU1</accession>
<dbReference type="AlphaFoldDB" id="A0AAW9RMU1"/>
<dbReference type="EMBL" id="JAZHOF010000003">
    <property type="protein sequence ID" value="MEJ8571613.1"/>
    <property type="molecule type" value="Genomic_DNA"/>
</dbReference>
<feature type="domain" description="Hydantoinase/oxoprolinase N-terminal" evidence="2">
    <location>
        <begin position="5"/>
        <end position="181"/>
    </location>
</feature>
<evidence type="ECO:0000259" key="1">
    <source>
        <dbReference type="Pfam" id="PF01968"/>
    </source>
</evidence>
<evidence type="ECO:0000259" key="2">
    <source>
        <dbReference type="Pfam" id="PF05378"/>
    </source>
</evidence>
<dbReference type="InterPro" id="IPR002821">
    <property type="entry name" value="Hydantoinase_A"/>
</dbReference>
<dbReference type="RefSeq" id="WP_340329311.1">
    <property type="nucleotide sequence ID" value="NZ_JAZHOF010000003.1"/>
</dbReference>
<dbReference type="InterPro" id="IPR043129">
    <property type="entry name" value="ATPase_NBD"/>
</dbReference>
<comment type="caution">
    <text evidence="4">The sequence shown here is derived from an EMBL/GenBank/DDBJ whole genome shotgun (WGS) entry which is preliminary data.</text>
</comment>
<name>A0AAW9RMU1_9HYPH</name>
<feature type="domain" description="Acetophenone carboxylase-like C-terminal" evidence="3">
    <location>
        <begin position="505"/>
        <end position="676"/>
    </location>
</feature>
<sequence>MSITIGIDIGGTFTDVVSLDTEGNVAAFAKVASTPHDPGAAVVAGVDKILGMVGKDRSDLERVAHSSTVSLNAILERKGAKLGILCTEGFEDILVIGRQKRTDMYDLFLDPETPQFLCPRERMYGIPERLDSSGDVVVDLNEEAVVDAARRLVDCGVTSIAICFLFSYLAPDHERRARDLIGRQYPDVKISISSEVDPHMREYERLVMTAFDAYLKPVAETYLRNLADNLTSESSAVTLQIMQSRGGIVGWRQAAERPITTALSGPAAGVIGAGYCGRGAGATNLISVDIGGTSCDIALITGGKPLVTGEGKLDRYPLRQQMVDVSCIGAGGGSIAWVDQGGALKVGPQSAGASPGPACYGRGGTEPTITDASLVLGYLDAEEFGWGEVKAEPERAREALGRLGDKIGMDVPTLALGMHRIINAMMADAIKLASVDRGYDPRKFALMGLGGGGPVHAAALAASLGCRKAIIPPLPGVLCANGLLAAQIEHEQSRTFLRKTEHIDLQEMEREFTELTAVCRQRMAGDGVDPDAARVNRFAYIRYSNQSYDLEIALDGTEPVGATTVERIVGDFNIEHERLYGYSRSNQETTIVALGVVLSHPVSNPVFAYSGEARSVDEARKSSRMALFDLNEGYRSTDVYDRQKLPVAARIAGPAILEQRDTTTILFPGQHLVVDAVGNLIIEPSVG</sequence>
<dbReference type="PANTHER" id="PTHR11365:SF23">
    <property type="entry name" value="HYPOTHETICAL 5-OXOPROLINASE (EUROFUNG)-RELATED"/>
    <property type="match status" value="1"/>
</dbReference>
<dbReference type="GO" id="GO:0005829">
    <property type="term" value="C:cytosol"/>
    <property type="evidence" value="ECO:0007669"/>
    <property type="project" value="TreeGrafter"/>
</dbReference>
<protein>
    <submittedName>
        <fullName evidence="4">Hydantoinase/oxoprolinase family protein</fullName>
    </submittedName>
</protein>
<dbReference type="PANTHER" id="PTHR11365">
    <property type="entry name" value="5-OXOPROLINASE RELATED"/>
    <property type="match status" value="1"/>
</dbReference>
<evidence type="ECO:0000313" key="4">
    <source>
        <dbReference type="EMBL" id="MEJ8571613.1"/>
    </source>
</evidence>
<dbReference type="GO" id="GO:0006749">
    <property type="term" value="P:glutathione metabolic process"/>
    <property type="evidence" value="ECO:0007669"/>
    <property type="project" value="TreeGrafter"/>
</dbReference>
<dbReference type="SUPFAM" id="SSF53067">
    <property type="entry name" value="Actin-like ATPase domain"/>
    <property type="match status" value="1"/>
</dbReference>
<dbReference type="InterPro" id="IPR045079">
    <property type="entry name" value="Oxoprolinase-like"/>
</dbReference>
<reference evidence="4 5" key="1">
    <citation type="submission" date="2024-02" db="EMBL/GenBank/DDBJ databases">
        <title>Genome analysis and characterization of Microbaculum marinisediminis sp. nov., isolated from marine sediment.</title>
        <authorList>
            <person name="Du Z.-J."/>
            <person name="Ye Y.-Q."/>
            <person name="Zhang Z.-R."/>
            <person name="Yuan S.-M."/>
            <person name="Zhang X.-Y."/>
        </authorList>
    </citation>
    <scope>NUCLEOTIDE SEQUENCE [LARGE SCALE GENOMIC DNA]</scope>
    <source>
        <strain evidence="4 5">SDUM1044001</strain>
    </source>
</reference>
<evidence type="ECO:0000313" key="5">
    <source>
        <dbReference type="Proteomes" id="UP001378188"/>
    </source>
</evidence>
<dbReference type="Pfam" id="PF01968">
    <property type="entry name" value="Hydantoinase_A"/>
    <property type="match status" value="1"/>
</dbReference>
<organism evidence="4 5">
    <name type="scientific">Microbaculum marinum</name>
    <dbReference type="NCBI Taxonomy" id="1764581"/>
    <lineage>
        <taxon>Bacteria</taxon>
        <taxon>Pseudomonadati</taxon>
        <taxon>Pseudomonadota</taxon>
        <taxon>Alphaproteobacteria</taxon>
        <taxon>Hyphomicrobiales</taxon>
        <taxon>Tepidamorphaceae</taxon>
        <taxon>Microbaculum</taxon>
    </lineage>
</organism>
<dbReference type="Pfam" id="PF19278">
    <property type="entry name" value="Hydant_A_C"/>
    <property type="match status" value="1"/>
</dbReference>
<feature type="domain" description="Hydantoinase A/oxoprolinase" evidence="1">
    <location>
        <begin position="206"/>
        <end position="491"/>
    </location>
</feature>
<proteinExistence type="predicted"/>
<dbReference type="Gene3D" id="3.30.420.40">
    <property type="match status" value="1"/>
</dbReference>
<dbReference type="Pfam" id="PF05378">
    <property type="entry name" value="Hydant_A_N"/>
    <property type="match status" value="1"/>
</dbReference>
<dbReference type="InterPro" id="IPR049517">
    <property type="entry name" value="ACX-like_C"/>
</dbReference>
<gene>
    <name evidence="4" type="ORF">V3328_09030</name>
</gene>
<keyword evidence="5" id="KW-1185">Reference proteome</keyword>
<dbReference type="Proteomes" id="UP001378188">
    <property type="component" value="Unassembled WGS sequence"/>
</dbReference>